<evidence type="ECO:0000256" key="1">
    <source>
        <dbReference type="SAM" id="SignalP"/>
    </source>
</evidence>
<feature type="signal peptide" evidence="1">
    <location>
        <begin position="1"/>
        <end position="24"/>
    </location>
</feature>
<reference evidence="2" key="1">
    <citation type="submission" date="2018-02" db="EMBL/GenBank/DDBJ databases">
        <authorList>
            <person name="Kim S.-K."/>
            <person name="Jung H.-I."/>
            <person name="Lee S.-W."/>
        </authorList>
    </citation>
    <scope>NUCLEOTIDE SEQUENCE</scope>
    <source>
        <strain evidence="2">SK3146</strain>
    </source>
</reference>
<sequence length="591" mass="64316">MKNVWGKTALALSLVMSTASVPVASVWADAAEQADPSDQAAAANAPVYRQLTDALSVQVKGVLNEKTAAGVNIGVVVNLKNNTSETKRIPDYELRVKTSDGTVYTLLGSSANAHSALPMSETELSYMIKLDNKDAVALSELQWIDVDWDVYPKTETAVLTVPADGLSWAGSDAVITDPAAIKNWGQTFTIPSSNLPLTYTPVDMDKQNNEQKTAYVVKLLVQNTGSSTITVPDLVLEGKDGTSSFQGKQVEKDKVTIEPSEKKYVHYAIETNQDTVLKTINVLTPESFVQTDAKGQSAAYDYTIGRVQIVLPEGRIPSSLQPVNYSYNDVIALDPVNKSVNSDVDISLVELSMHENQGIGYKTAVAKFKLTNKSDTPLPVPAFGTELDTPQGVSYAGSRQINPPKQLMPKLSHIVTYSFTVPNTEEGDQMMLKLSDTQAAAPYKSAIAALNVTMQPLAQADDVLSFYPFQVKVENWSIQAYTNLISAANPTLTYGYKLKMNVDVKQTDNVVVDQDFSKMKVALVDSAGRTLSEENLSFTDSAGIDKLVSGEVIVDFNKVRADYQDNNLTIQVYESIQTEFGEAKRLVAVFK</sequence>
<feature type="chain" id="PRO_5047429546" evidence="1">
    <location>
        <begin position="25"/>
        <end position="591"/>
    </location>
</feature>
<keyword evidence="3" id="KW-1185">Reference proteome</keyword>
<organism evidence="2 3">
    <name type="scientific">Paenibacillus konkukensis</name>
    <dbReference type="NCBI Taxonomy" id="2020716"/>
    <lineage>
        <taxon>Bacteria</taxon>
        <taxon>Bacillati</taxon>
        <taxon>Bacillota</taxon>
        <taxon>Bacilli</taxon>
        <taxon>Bacillales</taxon>
        <taxon>Paenibacillaceae</taxon>
        <taxon>Paenibacillus</taxon>
    </lineage>
</organism>
<keyword evidence="1" id="KW-0732">Signal</keyword>
<reference evidence="2" key="2">
    <citation type="journal article" date="2021" name="J Anim Sci Technol">
        <title>Complete genome sequence of Paenibacillus konkukensis sp. nov. SK3146 as a potential probiotic strain.</title>
        <authorList>
            <person name="Jung H.I."/>
            <person name="Park S."/>
            <person name="Niu K.M."/>
            <person name="Lee S.W."/>
            <person name="Kothari D."/>
            <person name="Yi K.J."/>
            <person name="Kim S.K."/>
        </authorList>
    </citation>
    <scope>NUCLEOTIDE SEQUENCE</scope>
    <source>
        <strain evidence="2">SK3146</strain>
    </source>
</reference>
<protein>
    <submittedName>
        <fullName evidence="2">Uncharacterized protein</fullName>
    </submittedName>
</protein>
<evidence type="ECO:0000313" key="2">
    <source>
        <dbReference type="EMBL" id="UQZ86615.1"/>
    </source>
</evidence>
<dbReference type="EMBL" id="CP027059">
    <property type="protein sequence ID" value="UQZ86615.1"/>
    <property type="molecule type" value="Genomic_DNA"/>
</dbReference>
<dbReference type="Proteomes" id="UP001057134">
    <property type="component" value="Chromosome"/>
</dbReference>
<name>A0ABY4RXV0_9BACL</name>
<gene>
    <name evidence="2" type="ORF">SK3146_05908</name>
</gene>
<accession>A0ABY4RXV0</accession>
<evidence type="ECO:0000313" key="3">
    <source>
        <dbReference type="Proteomes" id="UP001057134"/>
    </source>
</evidence>
<proteinExistence type="predicted"/>